<proteinExistence type="predicted"/>
<accession>A0AAV6SLP1</accession>
<organism evidence="1 2">
    <name type="scientific">Solea senegalensis</name>
    <name type="common">Senegalese sole</name>
    <dbReference type="NCBI Taxonomy" id="28829"/>
    <lineage>
        <taxon>Eukaryota</taxon>
        <taxon>Metazoa</taxon>
        <taxon>Chordata</taxon>
        <taxon>Craniata</taxon>
        <taxon>Vertebrata</taxon>
        <taxon>Euteleostomi</taxon>
        <taxon>Actinopterygii</taxon>
        <taxon>Neopterygii</taxon>
        <taxon>Teleostei</taxon>
        <taxon>Neoteleostei</taxon>
        <taxon>Acanthomorphata</taxon>
        <taxon>Carangaria</taxon>
        <taxon>Pleuronectiformes</taxon>
        <taxon>Pleuronectoidei</taxon>
        <taxon>Soleidae</taxon>
        <taxon>Solea</taxon>
    </lineage>
</organism>
<keyword evidence="2" id="KW-1185">Reference proteome</keyword>
<evidence type="ECO:0000313" key="2">
    <source>
        <dbReference type="Proteomes" id="UP000693946"/>
    </source>
</evidence>
<protein>
    <submittedName>
        <fullName evidence="1">Uncharacterized protein</fullName>
    </submittedName>
</protein>
<gene>
    <name evidence="1" type="ORF">JOB18_020895</name>
</gene>
<dbReference type="Proteomes" id="UP000693946">
    <property type="component" value="Linkage Group LG12"/>
</dbReference>
<dbReference type="EMBL" id="JAGKHQ010000004">
    <property type="protein sequence ID" value="KAG7517957.1"/>
    <property type="molecule type" value="Genomic_DNA"/>
</dbReference>
<dbReference type="AlphaFoldDB" id="A0AAV6SLP1"/>
<name>A0AAV6SLP1_SOLSE</name>
<sequence>MDSAEAKPMSEVLRNQETWLAQQEEAQAAIANVGHLTSRVQELKVQDRLPNFVPVWESQSLGNCRVGERLSYLHFSLRLHGGIKANLRPDHHREKAGELSGLRQGKDTVNDNAIRFRTLAMDNEWNHTALYDISLKGLANPIKALLVPMDLPPNLDSSLSQN</sequence>
<evidence type="ECO:0000313" key="1">
    <source>
        <dbReference type="EMBL" id="KAG7517957.1"/>
    </source>
</evidence>
<comment type="caution">
    <text evidence="1">The sequence shown here is derived from an EMBL/GenBank/DDBJ whole genome shotgun (WGS) entry which is preliminary data.</text>
</comment>
<reference evidence="1 2" key="1">
    <citation type="journal article" date="2021" name="Sci. Rep.">
        <title>Chromosome anchoring in Senegalese sole (Solea senegalensis) reveals sex-associated markers and genome rearrangements in flatfish.</title>
        <authorList>
            <person name="Guerrero-Cozar I."/>
            <person name="Gomez-Garrido J."/>
            <person name="Berbel C."/>
            <person name="Martinez-Blanch J.F."/>
            <person name="Alioto T."/>
            <person name="Claros M.G."/>
            <person name="Gagnaire P.A."/>
            <person name="Manchado M."/>
        </authorList>
    </citation>
    <scope>NUCLEOTIDE SEQUENCE [LARGE SCALE GENOMIC DNA]</scope>
    <source>
        <strain evidence="1">Sse05_10M</strain>
    </source>
</reference>